<evidence type="ECO:0000256" key="1">
    <source>
        <dbReference type="ARBA" id="ARBA00004571"/>
    </source>
</evidence>
<evidence type="ECO:0000313" key="11">
    <source>
        <dbReference type="Proteomes" id="UP000479132"/>
    </source>
</evidence>
<proteinExistence type="inferred from homology"/>
<evidence type="ECO:0000256" key="3">
    <source>
        <dbReference type="ARBA" id="ARBA00022452"/>
    </source>
</evidence>
<dbReference type="Pfam" id="PF07715">
    <property type="entry name" value="Plug"/>
    <property type="match status" value="1"/>
</dbReference>
<evidence type="ECO:0000256" key="8">
    <source>
        <dbReference type="SAM" id="SignalP"/>
    </source>
</evidence>
<name>A0A6M1T7A2_9BACT</name>
<accession>A0A6M1T7A2</accession>
<evidence type="ECO:0000256" key="6">
    <source>
        <dbReference type="ARBA" id="ARBA00023237"/>
    </source>
</evidence>
<dbReference type="Gene3D" id="2.170.130.10">
    <property type="entry name" value="TonB-dependent receptor, plug domain"/>
    <property type="match status" value="1"/>
</dbReference>
<keyword evidence="6 7" id="KW-0998">Cell outer membrane</keyword>
<dbReference type="InterPro" id="IPR023996">
    <property type="entry name" value="TonB-dep_OMP_SusC/RagA"/>
</dbReference>
<dbReference type="AlphaFoldDB" id="A0A6M1T7A2"/>
<dbReference type="PROSITE" id="PS52016">
    <property type="entry name" value="TONB_DEPENDENT_REC_3"/>
    <property type="match status" value="1"/>
</dbReference>
<dbReference type="SUPFAM" id="SSF56935">
    <property type="entry name" value="Porins"/>
    <property type="match status" value="1"/>
</dbReference>
<feature type="domain" description="TonB-dependent receptor plug" evidence="9">
    <location>
        <begin position="122"/>
        <end position="229"/>
    </location>
</feature>
<dbReference type="InterPro" id="IPR036942">
    <property type="entry name" value="Beta-barrel_TonB_sf"/>
</dbReference>
<dbReference type="InterPro" id="IPR008969">
    <property type="entry name" value="CarboxyPept-like_regulatory"/>
</dbReference>
<reference evidence="10 11" key="1">
    <citation type="submission" date="2020-02" db="EMBL/GenBank/DDBJ databases">
        <title>Aliifodinibius halophilus 2W32, complete genome.</title>
        <authorList>
            <person name="Li Y."/>
            <person name="Wu S."/>
        </authorList>
    </citation>
    <scope>NUCLEOTIDE SEQUENCE [LARGE SCALE GENOMIC DNA]</scope>
    <source>
        <strain evidence="10 11">2W32</strain>
    </source>
</reference>
<dbReference type="GO" id="GO:0009279">
    <property type="term" value="C:cell outer membrane"/>
    <property type="evidence" value="ECO:0007669"/>
    <property type="project" value="UniProtKB-SubCell"/>
</dbReference>
<protein>
    <submittedName>
        <fullName evidence="10">SusC/RagA family TonB-linked outer membrane protein</fullName>
    </submittedName>
</protein>
<organism evidence="10 11">
    <name type="scientific">Fodinibius halophilus</name>
    <dbReference type="NCBI Taxonomy" id="1736908"/>
    <lineage>
        <taxon>Bacteria</taxon>
        <taxon>Pseudomonadati</taxon>
        <taxon>Balneolota</taxon>
        <taxon>Balneolia</taxon>
        <taxon>Balneolales</taxon>
        <taxon>Balneolaceae</taxon>
        <taxon>Fodinibius</taxon>
    </lineage>
</organism>
<keyword evidence="4 7" id="KW-0812">Transmembrane</keyword>
<evidence type="ECO:0000256" key="4">
    <source>
        <dbReference type="ARBA" id="ARBA00022692"/>
    </source>
</evidence>
<dbReference type="InterPro" id="IPR012910">
    <property type="entry name" value="Plug_dom"/>
</dbReference>
<keyword evidence="11" id="KW-1185">Reference proteome</keyword>
<dbReference type="NCBIfam" id="TIGR04056">
    <property type="entry name" value="OMP_RagA_SusC"/>
    <property type="match status" value="1"/>
</dbReference>
<dbReference type="EMBL" id="JAALLS010000005">
    <property type="protein sequence ID" value="NGP87871.1"/>
    <property type="molecule type" value="Genomic_DNA"/>
</dbReference>
<evidence type="ECO:0000259" key="9">
    <source>
        <dbReference type="Pfam" id="PF07715"/>
    </source>
</evidence>
<dbReference type="InterPro" id="IPR023997">
    <property type="entry name" value="TonB-dep_OMP_SusC/RagA_CS"/>
</dbReference>
<dbReference type="InterPro" id="IPR039426">
    <property type="entry name" value="TonB-dep_rcpt-like"/>
</dbReference>
<feature type="chain" id="PRO_5026692837" evidence="8">
    <location>
        <begin position="20"/>
        <end position="990"/>
    </location>
</feature>
<dbReference type="SUPFAM" id="SSF49464">
    <property type="entry name" value="Carboxypeptidase regulatory domain-like"/>
    <property type="match status" value="1"/>
</dbReference>
<evidence type="ECO:0000256" key="7">
    <source>
        <dbReference type="PROSITE-ProRule" id="PRU01360"/>
    </source>
</evidence>
<comment type="similarity">
    <text evidence="7">Belongs to the TonB-dependent receptor family.</text>
</comment>
<comment type="caution">
    <text evidence="10">The sequence shown here is derived from an EMBL/GenBank/DDBJ whole genome shotgun (WGS) entry which is preliminary data.</text>
</comment>
<dbReference type="Proteomes" id="UP000479132">
    <property type="component" value="Unassembled WGS sequence"/>
</dbReference>
<dbReference type="Gene3D" id="2.60.40.1120">
    <property type="entry name" value="Carboxypeptidase-like, regulatory domain"/>
    <property type="match status" value="1"/>
</dbReference>
<dbReference type="RefSeq" id="WP_165267021.1">
    <property type="nucleotide sequence ID" value="NZ_JAALLS010000005.1"/>
</dbReference>
<keyword evidence="2 7" id="KW-0813">Transport</keyword>
<gene>
    <name evidence="10" type="ORF">G3569_05870</name>
</gene>
<dbReference type="Pfam" id="PF13715">
    <property type="entry name" value="CarbopepD_reg_2"/>
    <property type="match status" value="1"/>
</dbReference>
<dbReference type="Gene3D" id="2.40.170.20">
    <property type="entry name" value="TonB-dependent receptor, beta-barrel domain"/>
    <property type="match status" value="1"/>
</dbReference>
<evidence type="ECO:0000256" key="5">
    <source>
        <dbReference type="ARBA" id="ARBA00023136"/>
    </source>
</evidence>
<evidence type="ECO:0000256" key="2">
    <source>
        <dbReference type="ARBA" id="ARBA00022448"/>
    </source>
</evidence>
<dbReference type="InterPro" id="IPR037066">
    <property type="entry name" value="Plug_dom_sf"/>
</dbReference>
<comment type="subcellular location">
    <subcellularLocation>
        <location evidence="1 7">Cell outer membrane</location>
        <topology evidence="1 7">Multi-pass membrane protein</topology>
    </subcellularLocation>
</comment>
<sequence length="990" mass="108847">MIRKLLITFLFMVTSVAFAFAQTGTLKGTVTDAKTGDTVPAANVLLLKINKGTATDVDGNYSISNIPAGSYTLRITFVGYKTYSKEVTISPNETLVHDAVLETDAVGLDEVVVTGYTEQSRKRLTGSITTVQADELESIPVATFEQKLQGKSPGVFITSGSGQPGSSSTVRIRGSASITGNSTPLYILDGVPISQNDFTSINSNDIASISILKDASATAQYGSRGSNGVIVINTKTGKAGDTQVKYSSQVGVSVSGDPKFDMMNTAEKLQFEEMLETGAGWASSDQNPNATLDRQELLSRDRDWSETFFRKGVSKEHDLSVSGGNENARYFVSGSIFEQEGIGIRSALDRYSMRVNTDINATENFSLGFKGQGGYSESSYIESEGSVSLANPFAAAYLANPYERLKDENGDLNVGAGQTGANSYERLKKNIDDREEIKFVGKTYASFLFNNFELSQELSIDYRERDYTRWVDPNSYAGQNVEEGGEGSLNNFTSKLSEFRSYSSLDYRNKFAEKHQVDLHLGNEFLKTHYDSFGNTGFGLNGKLGATPASVTPGSPSNNMIPTISGGKSKSILWSVLGMVDYSFDEKYNLKATLRRDGSSRFGSGNKYALLWSLGGSWIASSEEFFSDVDFLDNLIIRGSYGKTGNQLGIGNYQSISTFRTGSYAGQATIRPSTPGNPQLKWETAYKANIGVDFSLLDNRLSGTVELYNERTTDLFIDQELSRTSGFTSTEINAGSMRNRGIEVSLSGDVIQTTNTLLSLNANYSLNKNEILDLGQVNEFETGTSIIREGLPKGSHYVVKWAGVDPATGAPLYYDKEGNVTTQFSSSDAVAEHGTWLPPVTGGFGFDFSWKNLSIRSQFNYTYGNKIFNNQSYFQENHAFSQFNQREIMLDMWQKPGDVTEIQSNKYARQFSSKDIEDGSYLRLRNVMVSYSLPTSLIGKYFDNVRLFVQGQNIYTWTAFTGFDPEEGNNIAQYSYPLPRMYTAGIDIKF</sequence>
<feature type="signal peptide" evidence="8">
    <location>
        <begin position="1"/>
        <end position="19"/>
    </location>
</feature>
<evidence type="ECO:0000313" key="10">
    <source>
        <dbReference type="EMBL" id="NGP87871.1"/>
    </source>
</evidence>
<keyword evidence="5 7" id="KW-0472">Membrane</keyword>
<keyword evidence="3 7" id="KW-1134">Transmembrane beta strand</keyword>
<dbReference type="NCBIfam" id="TIGR04057">
    <property type="entry name" value="SusC_RagA_signa"/>
    <property type="match status" value="1"/>
</dbReference>
<keyword evidence="8" id="KW-0732">Signal</keyword>